<evidence type="ECO:0000313" key="2">
    <source>
        <dbReference type="Proteomes" id="UP000010305"/>
    </source>
</evidence>
<name>J4KS85_9GAMM</name>
<dbReference type="InterPro" id="IPR010710">
    <property type="entry name" value="DUF1289"/>
</dbReference>
<dbReference type="HOGENOM" id="CLU_108846_0_0_6"/>
<reference evidence="1 2" key="1">
    <citation type="journal article" date="2012" name="ISME J.">
        <title>Genomic insights to SAR86, an abundant and uncultivated marine bacterial lineage.</title>
        <authorList>
            <person name="Dupont C.L."/>
            <person name="Rusch D.B."/>
            <person name="Yooseph S."/>
            <person name="Lombardo M.J."/>
            <person name="Richter R.A."/>
            <person name="Valas R."/>
            <person name="Novotny M."/>
            <person name="Yee-Greenbaum J."/>
            <person name="Selengut J.D."/>
            <person name="Haft D.H."/>
            <person name="Halpern A.L."/>
            <person name="Lasken R.S."/>
            <person name="Nealson K."/>
            <person name="Friedman R."/>
            <person name="Venter J.C."/>
        </authorList>
    </citation>
    <scope>NUCLEOTIDE SEQUENCE [LARGE SCALE GENOMIC DNA]</scope>
</reference>
<protein>
    <submittedName>
        <fullName evidence="1">Fe-S protein</fullName>
    </submittedName>
</protein>
<accession>J4KS85</accession>
<gene>
    <name evidence="1" type="ORF">NT01SARS_0761</name>
</gene>
<dbReference type="PANTHER" id="PTHR35175">
    <property type="entry name" value="DUF1289 DOMAIN-CONTAINING PROTEIN"/>
    <property type="match status" value="1"/>
</dbReference>
<dbReference type="Proteomes" id="UP000010305">
    <property type="component" value="Unassembled WGS sequence"/>
</dbReference>
<dbReference type="EMBL" id="JH611156">
    <property type="protein sequence ID" value="EJP72264.1"/>
    <property type="molecule type" value="Genomic_DNA"/>
</dbReference>
<evidence type="ECO:0000313" key="1">
    <source>
        <dbReference type="EMBL" id="EJP72264.1"/>
    </source>
</evidence>
<dbReference type="PANTHER" id="PTHR35175:SF1">
    <property type="entry name" value="OXIDOREDUCTASE"/>
    <property type="match status" value="1"/>
</dbReference>
<dbReference type="AlphaFoldDB" id="J4KS85"/>
<dbReference type="Pfam" id="PF06945">
    <property type="entry name" value="DUF1289"/>
    <property type="match status" value="1"/>
</dbReference>
<proteinExistence type="predicted"/>
<sequence length="148" mass="17317">MPKLQKKRSSTPCLGICSTTFGDEVCKGCKRFAHEIVSWTKYSQGEREIVNDRLEKFKIQILQHRFAITDKNLFESMLEEKAINFNHSLDPLTWIFDLFRAAGSQTFDISNFGIKSLVQFNPKTIRDEINNELLELSEAHHERYFKKN</sequence>
<dbReference type="STRING" id="1123866.NT01SARS_0761"/>
<organism evidence="1 2">
    <name type="scientific">SAR86 cluster bacterium SAR86A</name>
    <dbReference type="NCBI Taxonomy" id="1123866"/>
    <lineage>
        <taxon>Bacteria</taxon>
        <taxon>Pseudomonadati</taxon>
        <taxon>Pseudomonadota</taxon>
        <taxon>Gammaproteobacteria</taxon>
        <taxon>SAR86 cluster</taxon>
    </lineage>
</organism>